<dbReference type="EMBL" id="LR215036">
    <property type="protein sequence ID" value="VEU74851.1"/>
    <property type="molecule type" value="Genomic_DNA"/>
</dbReference>
<keyword evidence="2" id="KW-0378">Hydrolase</keyword>
<dbReference type="RefSeq" id="WP_129725642.1">
    <property type="nucleotide sequence ID" value="NZ_LR215036.1"/>
</dbReference>
<keyword evidence="4" id="KW-0732">Signal</keyword>
<keyword evidence="1" id="KW-0540">Nuclease</keyword>
<dbReference type="SUPFAM" id="SSF54060">
    <property type="entry name" value="His-Me finger endonucleases"/>
    <property type="match status" value="1"/>
</dbReference>
<dbReference type="GO" id="GO:0004519">
    <property type="term" value="F:endonuclease activity"/>
    <property type="evidence" value="ECO:0007669"/>
    <property type="project" value="UniProtKB-KW"/>
</dbReference>
<evidence type="ECO:0000256" key="3">
    <source>
        <dbReference type="SAM" id="MobiDB-lite"/>
    </source>
</evidence>
<evidence type="ECO:0000256" key="1">
    <source>
        <dbReference type="ARBA" id="ARBA00022722"/>
    </source>
</evidence>
<keyword evidence="5" id="KW-0255">Endonuclease</keyword>
<feature type="signal peptide" evidence="4">
    <location>
        <begin position="1"/>
        <end position="23"/>
    </location>
</feature>
<feature type="chain" id="PRO_5019408862" evidence="4">
    <location>
        <begin position="24"/>
        <end position="573"/>
    </location>
</feature>
<dbReference type="GO" id="GO:0016787">
    <property type="term" value="F:hydrolase activity"/>
    <property type="evidence" value="ECO:0007669"/>
    <property type="project" value="UniProtKB-KW"/>
</dbReference>
<dbReference type="KEGG" id="mcit:NCTC10181_00715"/>
<evidence type="ECO:0000256" key="2">
    <source>
        <dbReference type="ARBA" id="ARBA00022801"/>
    </source>
</evidence>
<dbReference type="InterPro" id="IPR044925">
    <property type="entry name" value="His-Me_finger_sf"/>
</dbReference>
<name>A0A449B2Q1_9BACT</name>
<accession>A0A449B2Q1</accession>
<feature type="compositionally biased region" description="Polar residues" evidence="3">
    <location>
        <begin position="42"/>
        <end position="53"/>
    </location>
</feature>
<sequence>MKIKKYAFIAWSFLGTISAISLASCNNANKNQIPTPQPAPQKEQQPSNEQDPKQSLAQFEIVSLDNIKSEVEHSKNKNFKTVRFRKRDDNILTGSGGEQKELIKLKDDLDLSKISFLEFQDRRHRNRRYDYLEGLLDLDKKTITIKYTYDGKDQSFIIHYNQESKEPEPPKQNETPKSSSDFEVVNAYNIQSEVLFNLGKNRSNIRFRKGSDNVLTASGGKELKPLIKLKDNLDISKLSFIHYQKNNDPSIQYDYLQGEINSDKQIITINYQYDGEQRTFVINYGQKDSKTPKNNLVNVTISAKKHTYTYDSTNDYYKALEGLSGQNLFNKITQLQTANHKTTSYDKLPDFYNSSDAFKDKYFEKDNSILDIYSENPSGSDPYVYQIYKTNGGSKEGDGTNREHLIPQSWFNKQEPIRSDAQFVWPTDIKVNAIRANYPHALVASVSQTTKNGSKLGKHSNKQTVFEPIDAFKGDVARAYLYFAITYNQKNIYNGDTNIFTKNYPHIQNQFLNTYLSWDQSDPVDQFDITRNNAVAKYNGLRNPFIDYPNLIENLFGNNPKPFVNRGILVSAT</sequence>
<evidence type="ECO:0000313" key="5">
    <source>
        <dbReference type="EMBL" id="VEU74851.1"/>
    </source>
</evidence>
<gene>
    <name evidence="5" type="ORF">NCTC10181_00715</name>
</gene>
<dbReference type="PANTHER" id="PTHR33607">
    <property type="entry name" value="ENDONUCLEASE-1"/>
    <property type="match status" value="1"/>
</dbReference>
<dbReference type="PANTHER" id="PTHR33607:SF2">
    <property type="entry name" value="ENDONUCLEASE-1"/>
    <property type="match status" value="1"/>
</dbReference>
<dbReference type="PROSITE" id="PS51257">
    <property type="entry name" value="PROKAR_LIPOPROTEIN"/>
    <property type="match status" value="1"/>
</dbReference>
<proteinExistence type="predicted"/>
<reference evidence="5 6" key="1">
    <citation type="submission" date="2019-01" db="EMBL/GenBank/DDBJ databases">
        <authorList>
            <consortium name="Pathogen Informatics"/>
        </authorList>
    </citation>
    <scope>NUCLEOTIDE SEQUENCE [LARGE SCALE GENOMIC DNA]</scope>
    <source>
        <strain evidence="5 6">NCTC10181</strain>
    </source>
</reference>
<dbReference type="AlphaFoldDB" id="A0A449B2Q1"/>
<dbReference type="Proteomes" id="UP000290985">
    <property type="component" value="Chromosome"/>
</dbReference>
<protein>
    <submittedName>
        <fullName evidence="5">Endonuclease I</fullName>
    </submittedName>
</protein>
<evidence type="ECO:0000313" key="6">
    <source>
        <dbReference type="Proteomes" id="UP000290985"/>
    </source>
</evidence>
<dbReference type="InterPro" id="IPR007346">
    <property type="entry name" value="Endonuclease-I"/>
</dbReference>
<dbReference type="OrthoDB" id="9801679at2"/>
<evidence type="ECO:0000256" key="4">
    <source>
        <dbReference type="SAM" id="SignalP"/>
    </source>
</evidence>
<feature type="region of interest" description="Disordered" evidence="3">
    <location>
        <begin position="31"/>
        <end position="53"/>
    </location>
</feature>
<dbReference type="Pfam" id="PF04231">
    <property type="entry name" value="Endonuclease_1"/>
    <property type="match status" value="1"/>
</dbReference>
<keyword evidence="6" id="KW-1185">Reference proteome</keyword>
<organism evidence="5 6">
    <name type="scientific">Mycoplasmopsis citelli</name>
    <dbReference type="NCBI Taxonomy" id="171281"/>
    <lineage>
        <taxon>Bacteria</taxon>
        <taxon>Bacillati</taxon>
        <taxon>Mycoplasmatota</taxon>
        <taxon>Mycoplasmoidales</taxon>
        <taxon>Metamycoplasmataceae</taxon>
        <taxon>Mycoplasmopsis</taxon>
    </lineage>
</organism>